<evidence type="ECO:0000313" key="2">
    <source>
        <dbReference type="Proteomes" id="UP000000438"/>
    </source>
</evidence>
<dbReference type="Proteomes" id="UP000000438">
    <property type="component" value="Chromosome"/>
</dbReference>
<dbReference type="EMBL" id="AE017261">
    <property type="protein sequence ID" value="AAT42942.1"/>
    <property type="molecule type" value="Genomic_DNA"/>
</dbReference>
<organism evidence="1 2">
    <name type="scientific">Picrophilus torridus (strain ATCC 700027 / DSM 9790 / JCM 10055 / NBRC 100828 / KAW 2/3)</name>
    <dbReference type="NCBI Taxonomy" id="1122961"/>
    <lineage>
        <taxon>Archaea</taxon>
        <taxon>Methanobacteriati</taxon>
        <taxon>Thermoplasmatota</taxon>
        <taxon>Thermoplasmata</taxon>
        <taxon>Thermoplasmatales</taxon>
        <taxon>Picrophilaceae</taxon>
        <taxon>Picrophilus</taxon>
    </lineage>
</organism>
<proteinExistence type="predicted"/>
<protein>
    <submittedName>
        <fullName evidence="1">Uncharacterized protein</fullName>
    </submittedName>
</protein>
<dbReference type="PaxDb" id="263820-PTO0357"/>
<dbReference type="KEGG" id="pto:PTO0357"/>
<dbReference type="InParanoid" id="Q6L260"/>
<dbReference type="RefSeq" id="WP_011177158.1">
    <property type="nucleotide sequence ID" value="NC_005877.1"/>
</dbReference>
<evidence type="ECO:0000313" key="1">
    <source>
        <dbReference type="EMBL" id="AAT42942.1"/>
    </source>
</evidence>
<dbReference type="AlphaFoldDB" id="Q6L260"/>
<sequence length="429" mass="50144">MVRSRGDKGKHGETDREIIFALCLNMISGHGDGLSQFELSSIVEKNTNKEREGIRKRIAYLTSDKSPIYPLMKKLPPKEGKRKIVMEINNLLDVAKLYVFMEKSPELVSLLEEFFYENLRKYITDVVDILQLWDPGDPNYGLPVEICRKFETERVVSFDPKLYPETGPSYLKLIGKRFQVFNSYGFCSIECLITGVDSLEGDFNTNMSIFSHLILDFFQWSIEQSKITKNIQTIYTVRFEELLDGSDYEKFAIRAKPAEINKECAEYIFFKVPVNLQSVKVADSKNKNLELEYKWFLDIWKKAWDRAISGELLVHATYDDFRDLGVSIPKRTPKTVSEALGIPVRYVKYDKTRENRYISYRLPKKLMPKMKNDYYPQVLFVGNGYVLRRIICSPGSTLYFPDVNKPDEKKEMYSTTYSKWIYKEKDEDF</sequence>
<dbReference type="GeneID" id="2844859"/>
<reference evidence="1 2" key="1">
    <citation type="journal article" date="2004" name="Proc. Natl. Acad. Sci. U.S.A.">
        <title>Genome sequence of Picrophilus torridus and its implications for life around pH 0.</title>
        <authorList>
            <person name="Futterer O."/>
            <person name="Angelov A."/>
            <person name="Liesegang H."/>
            <person name="Gottschalk G."/>
            <person name="Schleper C."/>
            <person name="Schepers B."/>
            <person name="Dock C."/>
            <person name="Antranikian G."/>
            <person name="Liebl W."/>
        </authorList>
    </citation>
    <scope>NUCLEOTIDE SEQUENCE [LARGE SCALE GENOMIC DNA]</scope>
    <source>
        <strain evidence="2">ATCC 700027 / DSM 9790 / JCM 10055 / NBRC 100828</strain>
    </source>
</reference>
<dbReference type="HOGENOM" id="CLU_638760_0_0_2"/>
<gene>
    <name evidence="1" type="ordered locus">PTO0357</name>
</gene>
<accession>Q6L260</accession>
<name>Q6L260_PICTO</name>